<dbReference type="EMBL" id="KV921316">
    <property type="protein sequence ID" value="ORE19137.1"/>
    <property type="molecule type" value="Genomic_DNA"/>
</dbReference>
<evidence type="ECO:0000313" key="1">
    <source>
        <dbReference type="EMBL" id="ORE19137.1"/>
    </source>
</evidence>
<protein>
    <submittedName>
        <fullName evidence="1">Uncharacterized protein</fullName>
    </submittedName>
</protein>
<accession>A0A1X0S4A7</accession>
<gene>
    <name evidence="1" type="ORF">BCV71DRAFT_234342</name>
</gene>
<sequence>MDNARLRELLLLLEKRNQQREDVDLETKFFNDILEYFLSPNVNHWWCTEATLPLASESLWLFSLPDHDPIVQYKNKLNQQLKSCGYCARTYQTSKVMLFINSLVCFHLCVSVDMRPCFLDKQ</sequence>
<proteinExistence type="predicted"/>
<dbReference type="Proteomes" id="UP000242381">
    <property type="component" value="Unassembled WGS sequence"/>
</dbReference>
<organism evidence="1 2">
    <name type="scientific">Rhizopus microsporus</name>
    <dbReference type="NCBI Taxonomy" id="58291"/>
    <lineage>
        <taxon>Eukaryota</taxon>
        <taxon>Fungi</taxon>
        <taxon>Fungi incertae sedis</taxon>
        <taxon>Mucoromycota</taxon>
        <taxon>Mucoromycotina</taxon>
        <taxon>Mucoromycetes</taxon>
        <taxon>Mucorales</taxon>
        <taxon>Mucorineae</taxon>
        <taxon>Rhizopodaceae</taxon>
        <taxon>Rhizopus</taxon>
    </lineage>
</organism>
<reference evidence="1 2" key="1">
    <citation type="journal article" date="2016" name="Proc. Natl. Acad. Sci. U.S.A.">
        <title>Lipid metabolic changes in an early divergent fungus govern the establishment of a mutualistic symbiosis with endobacteria.</title>
        <authorList>
            <person name="Lastovetsky O.A."/>
            <person name="Gaspar M.L."/>
            <person name="Mondo S.J."/>
            <person name="LaButti K.M."/>
            <person name="Sandor L."/>
            <person name="Grigoriev I.V."/>
            <person name="Henry S.A."/>
            <person name="Pawlowska T.E."/>
        </authorList>
    </citation>
    <scope>NUCLEOTIDE SEQUENCE [LARGE SCALE GENOMIC DNA]</scope>
    <source>
        <strain evidence="1 2">ATCC 11559</strain>
    </source>
</reference>
<name>A0A1X0S4A7_RHIZD</name>
<dbReference type="AlphaFoldDB" id="A0A1X0S4A7"/>
<evidence type="ECO:0000313" key="2">
    <source>
        <dbReference type="Proteomes" id="UP000242381"/>
    </source>
</evidence>